<dbReference type="eggNOG" id="COG3350">
    <property type="taxonomic scope" value="Bacteria"/>
</dbReference>
<keyword evidence="3" id="KW-1185">Reference proteome</keyword>
<feature type="domain" description="TRASH" evidence="1">
    <location>
        <begin position="50"/>
        <end position="87"/>
    </location>
</feature>
<dbReference type="HOGENOM" id="CLU_168222_0_1_0"/>
<sequence>MSLLLRLLALIGLLWTGKQALKQATSILRPHAHNNEESTSRKDDDEIVKDPVCLMYIPKSLAIQKTFNQKTWYFCSEECADKFKEQQTE</sequence>
<name>A0A081BVN9_VECG1</name>
<evidence type="ECO:0000313" key="3">
    <source>
        <dbReference type="Proteomes" id="UP000030661"/>
    </source>
</evidence>
<dbReference type="SMART" id="SM00746">
    <property type="entry name" value="TRASH"/>
    <property type="match status" value="1"/>
</dbReference>
<dbReference type="Pfam" id="PF04945">
    <property type="entry name" value="YHS"/>
    <property type="match status" value="1"/>
</dbReference>
<accession>A0A081BVN9</accession>
<reference evidence="2 3" key="1">
    <citation type="journal article" date="2015" name="PeerJ">
        <title>First genomic representation of candidate bacterial phylum KSB3 points to enhanced environmental sensing as a trigger of wastewater bulking.</title>
        <authorList>
            <person name="Sekiguchi Y."/>
            <person name="Ohashi A."/>
            <person name="Parks D.H."/>
            <person name="Yamauchi T."/>
            <person name="Tyson G.W."/>
            <person name="Hugenholtz P."/>
        </authorList>
    </citation>
    <scope>NUCLEOTIDE SEQUENCE [LARGE SCALE GENOMIC DNA]</scope>
</reference>
<proteinExistence type="predicted"/>
<dbReference type="AlphaFoldDB" id="A0A081BVN9"/>
<evidence type="ECO:0000259" key="1">
    <source>
        <dbReference type="SMART" id="SM00746"/>
    </source>
</evidence>
<organism evidence="2 3">
    <name type="scientific">Vecturithrix granuli</name>
    <dbReference type="NCBI Taxonomy" id="1499967"/>
    <lineage>
        <taxon>Bacteria</taxon>
        <taxon>Candidatus Moduliflexota</taxon>
        <taxon>Candidatus Vecturitrichia</taxon>
        <taxon>Candidatus Vecturitrichales</taxon>
        <taxon>Candidatus Vecturitrichaceae</taxon>
        <taxon>Candidatus Vecturithrix</taxon>
    </lineage>
</organism>
<dbReference type="EMBL" id="DF820464">
    <property type="protein sequence ID" value="GAK56394.1"/>
    <property type="molecule type" value="Genomic_DNA"/>
</dbReference>
<evidence type="ECO:0000313" key="2">
    <source>
        <dbReference type="EMBL" id="GAK56394.1"/>
    </source>
</evidence>
<protein>
    <submittedName>
        <fullName evidence="2">YHS domain protein</fullName>
    </submittedName>
</protein>
<dbReference type="InterPro" id="IPR007029">
    <property type="entry name" value="YHS_dom"/>
</dbReference>
<dbReference type="InterPro" id="IPR011017">
    <property type="entry name" value="TRASH_dom"/>
</dbReference>
<gene>
    <name evidence="2" type="ORF">U27_03356</name>
</gene>
<dbReference type="Proteomes" id="UP000030661">
    <property type="component" value="Unassembled WGS sequence"/>
</dbReference>
<dbReference type="STRING" id="1499967.U27_03356"/>